<dbReference type="AlphaFoldDB" id="D3P8Z6"/>
<organism evidence="4 5">
    <name type="scientific">Deferribacter desulfuricans (strain DSM 14783 / JCM 11476 / NBRC 101012 / SSM1)</name>
    <dbReference type="NCBI Taxonomy" id="639282"/>
    <lineage>
        <taxon>Bacteria</taxon>
        <taxon>Pseudomonadati</taxon>
        <taxon>Deferribacterota</taxon>
        <taxon>Deferribacteres</taxon>
        <taxon>Deferribacterales</taxon>
        <taxon>Deferribacteraceae</taxon>
        <taxon>Deferribacter</taxon>
    </lineage>
</organism>
<evidence type="ECO:0000256" key="3">
    <source>
        <dbReference type="ARBA" id="ARBA00023004"/>
    </source>
</evidence>
<dbReference type="Proteomes" id="UP000001520">
    <property type="component" value="Chromosome"/>
</dbReference>
<dbReference type="Pfam" id="PF01924">
    <property type="entry name" value="HypD"/>
    <property type="match status" value="1"/>
</dbReference>
<sequence>MKMISEFRNLGKVKLLIKKINGLVKKDKIYRFMEVCGTHTMSISKFGIRSLLPENVELISGPGCPVCVTSQGEIDAVFDLIKENKPIIATYGDLLKVPGSSGDNLLKLKSLGYDIRTVFSPLDVIKMAKQNRDKSIVFLSIGFETTTPPSAALVKVLENETIDNVYLFVMNKTMPNILEFIAKQKIVKIDGFLCPGHVSVITGESLYLPLVDNGFACVITGFEPIDILLGIYKLIKQVNDGNYFVDNAYKRVVKSDGNKKALELMHEVFEESDSYWRGIGIVKDSGLKLREKYDRFDAVKKFNVFVDHKSEIKGCRCGEVLLGLIKPYECGLFENVCNPENPVGPCMVSSEGTCAAYYKYERKRK</sequence>
<gene>
    <name evidence="4" type="ordered locus">DEFDS_1731</name>
</gene>
<dbReference type="EMBL" id="AP011529">
    <property type="protein sequence ID" value="BAI81186.1"/>
    <property type="molecule type" value="Genomic_DNA"/>
</dbReference>
<dbReference type="InterPro" id="IPR042243">
    <property type="entry name" value="HypD_1"/>
</dbReference>
<dbReference type="OrthoDB" id="9770424at2"/>
<dbReference type="PANTHER" id="PTHR30149">
    <property type="entry name" value="HYDROGENASE PROTEIN ASSEMBLY PROTEIN HYPD"/>
    <property type="match status" value="1"/>
</dbReference>
<dbReference type="NCBIfam" id="TIGR00075">
    <property type="entry name" value="hypD"/>
    <property type="match status" value="1"/>
</dbReference>
<dbReference type="KEGG" id="ddf:DEFDS_1731"/>
<dbReference type="InterPro" id="IPR042244">
    <property type="entry name" value="HypD_2_sf"/>
</dbReference>
<dbReference type="HOGENOM" id="CLU_048562_1_0_0"/>
<evidence type="ECO:0000313" key="4">
    <source>
        <dbReference type="EMBL" id="BAI81186.1"/>
    </source>
</evidence>
<dbReference type="GO" id="GO:0070025">
    <property type="term" value="F:carbon monoxide binding"/>
    <property type="evidence" value="ECO:0007669"/>
    <property type="project" value="TreeGrafter"/>
</dbReference>
<accession>D3P8Z6</accession>
<evidence type="ECO:0000313" key="5">
    <source>
        <dbReference type="Proteomes" id="UP000001520"/>
    </source>
</evidence>
<dbReference type="GO" id="GO:0005506">
    <property type="term" value="F:iron ion binding"/>
    <property type="evidence" value="ECO:0007669"/>
    <property type="project" value="TreeGrafter"/>
</dbReference>
<proteinExistence type="inferred from homology"/>
<dbReference type="Gene3D" id="3.40.50.11750">
    <property type="entry name" value="HypD, alpha/beta domain 1"/>
    <property type="match status" value="2"/>
</dbReference>
<evidence type="ECO:0000256" key="1">
    <source>
        <dbReference type="ARBA" id="ARBA00007888"/>
    </source>
</evidence>
<dbReference type="InterPro" id="IPR002780">
    <property type="entry name" value="Hyd_form_HypD"/>
</dbReference>
<evidence type="ECO:0000256" key="2">
    <source>
        <dbReference type="ARBA" id="ARBA00022723"/>
    </source>
</evidence>
<dbReference type="STRING" id="639282.DEFDS_1731"/>
<comment type="similarity">
    <text evidence="1">Belongs to the HypD family.</text>
</comment>
<dbReference type="PANTHER" id="PTHR30149:SF0">
    <property type="entry name" value="HYDROGENASE MATURATION FACTOR HYPD"/>
    <property type="match status" value="1"/>
</dbReference>
<keyword evidence="2" id="KW-0479">Metal-binding</keyword>
<protein>
    <submittedName>
        <fullName evidence="4">Hydrogenase expression/formation protein HypD</fullName>
    </submittedName>
</protein>
<keyword evidence="3" id="KW-0408">Iron</keyword>
<dbReference type="PIRSF" id="PIRSF005622">
    <property type="entry name" value="Hydrgn_mat_hypD"/>
    <property type="match status" value="1"/>
</dbReference>
<reference evidence="4 5" key="1">
    <citation type="journal article" date="2010" name="DNA Res.">
        <title>Bacterial lifestyle in a deep-sea hydrothermal vent chimney revealed by the genome sequence of the thermophilic bacterium Deferribacter desulfuricans SSM1.</title>
        <authorList>
            <person name="Takaki Y."/>
            <person name="Shimamura S."/>
            <person name="Nakagawa S."/>
            <person name="Fukuhara Y."/>
            <person name="Horikawa H."/>
            <person name="Ankai A."/>
            <person name="Harada T."/>
            <person name="Hosoyama A."/>
            <person name="Oguchi A."/>
            <person name="Fukui S."/>
            <person name="Fujita N."/>
            <person name="Takami H."/>
            <person name="Takai K."/>
        </authorList>
    </citation>
    <scope>NUCLEOTIDE SEQUENCE [LARGE SCALE GENOMIC DNA]</scope>
    <source>
        <strain evidence="5">DSM 14783 / JCM 11476 / NBRC 101012 / SSM1</strain>
    </source>
</reference>
<name>D3P8Z6_DEFDS</name>
<keyword evidence="5" id="KW-1185">Reference proteome</keyword>
<dbReference type="RefSeq" id="WP_013008432.1">
    <property type="nucleotide sequence ID" value="NC_013939.1"/>
</dbReference>
<dbReference type="eggNOG" id="COG0409">
    <property type="taxonomic scope" value="Bacteria"/>
</dbReference>
<dbReference type="GO" id="GO:0051604">
    <property type="term" value="P:protein maturation"/>
    <property type="evidence" value="ECO:0007669"/>
    <property type="project" value="TreeGrafter"/>
</dbReference>
<dbReference type="Gene3D" id="6.10.20.100">
    <property type="match status" value="1"/>
</dbReference>
<dbReference type="GO" id="GO:0051539">
    <property type="term" value="F:4 iron, 4 sulfur cluster binding"/>
    <property type="evidence" value="ECO:0007669"/>
    <property type="project" value="TreeGrafter"/>
</dbReference>